<dbReference type="InterPro" id="IPR016024">
    <property type="entry name" value="ARM-type_fold"/>
</dbReference>
<evidence type="ECO:0000259" key="5">
    <source>
        <dbReference type="Pfam" id="PF25150"/>
    </source>
</evidence>
<comment type="similarity">
    <text evidence="1">Belongs to the THADA family.</text>
</comment>
<evidence type="ECO:0000313" key="8">
    <source>
        <dbReference type="Proteomes" id="UP000267821"/>
    </source>
</evidence>
<keyword evidence="8" id="KW-1185">Reference proteome</keyword>
<feature type="domain" description="DUF2428" evidence="4">
    <location>
        <begin position="648"/>
        <end position="905"/>
    </location>
</feature>
<feature type="region of interest" description="Disordered" evidence="3">
    <location>
        <begin position="54"/>
        <end position="73"/>
    </location>
</feature>
<reference evidence="7 8" key="1">
    <citation type="journal article" date="2018" name="Nat. Ecol. Evol.">
        <title>Pezizomycetes genomes reveal the molecular basis of ectomycorrhizal truffle lifestyle.</title>
        <authorList>
            <person name="Murat C."/>
            <person name="Payen T."/>
            <person name="Noel B."/>
            <person name="Kuo A."/>
            <person name="Morin E."/>
            <person name="Chen J."/>
            <person name="Kohler A."/>
            <person name="Krizsan K."/>
            <person name="Balestrini R."/>
            <person name="Da Silva C."/>
            <person name="Montanini B."/>
            <person name="Hainaut M."/>
            <person name="Levati E."/>
            <person name="Barry K.W."/>
            <person name="Belfiori B."/>
            <person name="Cichocki N."/>
            <person name="Clum A."/>
            <person name="Dockter R.B."/>
            <person name="Fauchery L."/>
            <person name="Guy J."/>
            <person name="Iotti M."/>
            <person name="Le Tacon F."/>
            <person name="Lindquist E.A."/>
            <person name="Lipzen A."/>
            <person name="Malagnac F."/>
            <person name="Mello A."/>
            <person name="Molinier V."/>
            <person name="Miyauchi S."/>
            <person name="Poulain J."/>
            <person name="Riccioni C."/>
            <person name="Rubini A."/>
            <person name="Sitrit Y."/>
            <person name="Splivallo R."/>
            <person name="Traeger S."/>
            <person name="Wang M."/>
            <person name="Zifcakova L."/>
            <person name="Wipf D."/>
            <person name="Zambonelli A."/>
            <person name="Paolocci F."/>
            <person name="Nowrousian M."/>
            <person name="Ottonello S."/>
            <person name="Baldrian P."/>
            <person name="Spatafora J.W."/>
            <person name="Henrissat B."/>
            <person name="Nagy L.G."/>
            <person name="Aury J.M."/>
            <person name="Wincker P."/>
            <person name="Grigoriev I.V."/>
            <person name="Bonfante P."/>
            <person name="Martin F.M."/>
        </authorList>
    </citation>
    <scope>NUCLEOTIDE SEQUENCE [LARGE SCALE GENOMIC DNA]</scope>
    <source>
        <strain evidence="7 8">ATCC MYA-4762</strain>
    </source>
</reference>
<dbReference type="GO" id="GO:0030488">
    <property type="term" value="P:tRNA methylation"/>
    <property type="evidence" value="ECO:0007669"/>
    <property type="project" value="TreeGrafter"/>
</dbReference>
<organism evidence="7 8">
    <name type="scientific">Terfezia boudieri ATCC MYA-4762</name>
    <dbReference type="NCBI Taxonomy" id="1051890"/>
    <lineage>
        <taxon>Eukaryota</taxon>
        <taxon>Fungi</taxon>
        <taxon>Dikarya</taxon>
        <taxon>Ascomycota</taxon>
        <taxon>Pezizomycotina</taxon>
        <taxon>Pezizomycetes</taxon>
        <taxon>Pezizales</taxon>
        <taxon>Pezizaceae</taxon>
        <taxon>Terfezia</taxon>
    </lineage>
</organism>
<evidence type="ECO:0000256" key="1">
    <source>
        <dbReference type="ARBA" id="ARBA00010409"/>
    </source>
</evidence>
<proteinExistence type="inferred from homology"/>
<dbReference type="InParanoid" id="A0A3N4LW38"/>
<dbReference type="Proteomes" id="UP000267821">
    <property type="component" value="Unassembled WGS sequence"/>
</dbReference>
<feature type="domain" description="tRNA (32-2'-O)-methyltransferase regulator THADA-like C-terminal TPR repeats region" evidence="6">
    <location>
        <begin position="908"/>
        <end position="1067"/>
    </location>
</feature>
<sequence>MKALKDLYGALLSCYRDLFLLSPMPGGNKGVDEVDVYIAHLIQQTLSLLGFSGTTLQSTSPSPPPPSQPTTPIISERRRKAAYFILEVLVSRKTVSAKHLLAAAESSSPHGHSHGYPLLLQHLLITVSTDRAFASASAKTFLALITARKTELLAEYPTQEKLGVAEWTSVWDRLLRAALRGELVSPEDIGVRETGEDKADALARGNLTTYVLPGLFKLTGADGLKDFIAGFGVVSDSGVQAGEEWDFNAWLCCIQVGRELGFVGDIGGSPSADRPSERAPTASTAMHLSPYVLSLLLTHPSLHIRISALTLLTASRQTTQLPSSISLSLLRAHLPHFHALADPKGRNVIAGQIRTFIERLAAGSAFATRKAIKERRRGGAEAEESARELEAQVDEIRRFVEWYVGFIRSQMLPGKGFPKVGMALRVLKMWTGSGLDLPSPVNGAKKQPVPATSQNSSLQFPFRVPIFDGSTREGREMASLLLECLFHSFEDIRVEAAGVTKAGLLPAAYEKEVLNVRFLGRCFTKVKAGGGRARDADGLARVLEIVYEAATTWEEGFEIEGDLLGEDGRASGSVALATPLEYVAYLVNALLCDTFLARLKSGGLAEGVTSCATIHGVISGLRLILERKDVSDHISLSTAEEITAWRALHRKLISFCCDMWDLMGPMLCAAPPDGHVLEPEDEEDGTGGVEDFYSASGDVTTQTLMSYAWRAIKESSELLSALISHARYPDIINHEDISRSGELLIAQLASSRHSGAFSAVSPCLLQLSKRCFACPDPTVRELPRRWLAENSSLIATKAGAITRRSAGIPFLIVGILTAETDNNRPLLHEAFARFVEIAKMPLPEREAGGEKERKESGGTKMDLPQVHALNCIKILFCDSRLGPIVSDLIGHGLEVAVSCFASPVWPIRNGGLMLFTALLNRLFGTSRSRNDYSFTANLYTTKRFFQKYPAVRDVLLNQLRKGMESLSLPSAILPSSNVPIVEMVYPALSLVSRLGVSPGYPEMEEFKPLILECMKSGIWKVREVAAKAYVTLVGPGECIQEIKSLLSMKEKTWKQNTLHGNLCAVKCMIERRIGQVPAATGEQVSVVARDVAEILKGGFQEFVKSNRCFVTRALYLEIAGLVAFDHEKSFTASLRAFSPESVCIIQASVTPLRHVLSEYATKKTVLSEPYSESSIVGNPIFKEQVATVMAHCATEAGRPSRVVEEVLSLFEGDGDEVTLAISKVLLDQPNKLDLIGNHARTLENILWKKVIDDSNWGQVRVACMQLLDIMLGKRLAEGGLDYGTMIDWKILLDLIKRPRTIPLKEASLLVLGKVMLRLWASKSPQRQELLPQWIEQVVVASHDEMSYTSRKCALESLKGMAPVMDLSSSSSDVRPYSALLGLHLSLYDFLNDDDHDIRENASTIVTQSVFRIACPMIPLAASELLARKLGEVFQTAILEPAVTKIIGQKDIHQLVDEARKDNDVLFTKEKQNLWVDDLREIGLWKEIIEKVLVTHQGDGGKIKAAMGRLLVFVKDGIGALMEYRGEIDGKEEPRDGGDGPLGWSTLSEDIFVLGWRVFAALGVVKAWRRLAPVELLDDVWLEVAELEKRYGGAGIFEDASVRSEE</sequence>
<dbReference type="EMBL" id="ML121553">
    <property type="protein sequence ID" value="RPB22245.1"/>
    <property type="molecule type" value="Genomic_DNA"/>
</dbReference>
<keyword evidence="2" id="KW-0819">tRNA processing</keyword>
<dbReference type="Pfam" id="PF26523">
    <property type="entry name" value="Trm732_C"/>
    <property type="match status" value="1"/>
</dbReference>
<dbReference type="PANTHER" id="PTHR14387:SF0">
    <property type="entry name" value="DUF2428 DOMAIN-CONTAINING PROTEIN"/>
    <property type="match status" value="1"/>
</dbReference>
<dbReference type="STRING" id="1051890.A0A3N4LW38"/>
<evidence type="ECO:0000259" key="4">
    <source>
        <dbReference type="Pfam" id="PF10350"/>
    </source>
</evidence>
<evidence type="ECO:0000313" key="7">
    <source>
        <dbReference type="EMBL" id="RPB22245.1"/>
    </source>
</evidence>
<dbReference type="InterPro" id="IPR051954">
    <property type="entry name" value="tRNA_methyltransferase_THADA"/>
</dbReference>
<evidence type="ECO:0000256" key="3">
    <source>
        <dbReference type="SAM" id="MobiDB-lite"/>
    </source>
</evidence>
<dbReference type="FunCoup" id="A0A3N4LW38">
    <property type="interactions" value="23"/>
</dbReference>
<evidence type="ECO:0000259" key="6">
    <source>
        <dbReference type="Pfam" id="PF25151"/>
    </source>
</evidence>
<dbReference type="GO" id="GO:0005829">
    <property type="term" value="C:cytosol"/>
    <property type="evidence" value="ECO:0007669"/>
    <property type="project" value="TreeGrafter"/>
</dbReference>
<accession>A0A3N4LW38</accession>
<gene>
    <name evidence="7" type="ORF">L211DRAFT_827052</name>
</gene>
<evidence type="ECO:0000256" key="2">
    <source>
        <dbReference type="ARBA" id="ARBA00022694"/>
    </source>
</evidence>
<dbReference type="InterPro" id="IPR056842">
    <property type="entry name" value="THADA-like_TPR_C"/>
</dbReference>
<name>A0A3N4LW38_9PEZI</name>
<dbReference type="InterPro" id="IPR056843">
    <property type="entry name" value="THADA-like_TPR"/>
</dbReference>
<dbReference type="Pfam" id="PF25150">
    <property type="entry name" value="TPR_Trm732"/>
    <property type="match status" value="1"/>
</dbReference>
<feature type="domain" description="tRNA (32-2'-O)-methyltransferase regulator THADA-like TPR repeats region" evidence="5">
    <location>
        <begin position="202"/>
        <end position="493"/>
    </location>
</feature>
<protein>
    <submittedName>
        <fullName evidence="7">Uncharacterized protein</fullName>
    </submittedName>
</protein>
<dbReference type="InterPro" id="IPR019442">
    <property type="entry name" value="THADA/TRM732_DUF2428"/>
</dbReference>
<dbReference type="Pfam" id="PF25151">
    <property type="entry name" value="TPR_Trm732_C"/>
    <property type="match status" value="1"/>
</dbReference>
<dbReference type="OrthoDB" id="73997at2759"/>
<dbReference type="PANTHER" id="PTHR14387">
    <property type="entry name" value="THADA/DEATH RECEPTOR INTERACTING PROTEIN"/>
    <property type="match status" value="1"/>
</dbReference>
<dbReference type="Pfam" id="PF10350">
    <property type="entry name" value="DUF2428"/>
    <property type="match status" value="1"/>
</dbReference>
<dbReference type="SUPFAM" id="SSF48371">
    <property type="entry name" value="ARM repeat"/>
    <property type="match status" value="1"/>
</dbReference>